<gene>
    <name evidence="5" type="ORF">METZ01_LOCUS71136</name>
</gene>
<dbReference type="EMBL" id="UINC01004989">
    <property type="protein sequence ID" value="SVA18282.1"/>
    <property type="molecule type" value="Genomic_DNA"/>
</dbReference>
<dbReference type="AlphaFoldDB" id="A0A381TQE5"/>
<dbReference type="Pfam" id="PF13525">
    <property type="entry name" value="YfiO"/>
    <property type="match status" value="1"/>
</dbReference>
<keyword evidence="3" id="KW-0998">Cell outer membrane</keyword>
<evidence type="ECO:0000256" key="2">
    <source>
        <dbReference type="ARBA" id="ARBA00023136"/>
    </source>
</evidence>
<dbReference type="SUPFAM" id="SSF48452">
    <property type="entry name" value="TPR-like"/>
    <property type="match status" value="1"/>
</dbReference>
<accession>A0A381TQE5</accession>
<protein>
    <recommendedName>
        <fullName evidence="4">Outer membrane lipoprotein BamD-like domain-containing protein</fullName>
    </recommendedName>
</protein>
<organism evidence="5">
    <name type="scientific">marine metagenome</name>
    <dbReference type="NCBI Taxonomy" id="408172"/>
    <lineage>
        <taxon>unclassified sequences</taxon>
        <taxon>metagenomes</taxon>
        <taxon>ecological metagenomes</taxon>
    </lineage>
</organism>
<reference evidence="5" key="1">
    <citation type="submission" date="2018-05" db="EMBL/GenBank/DDBJ databases">
        <authorList>
            <person name="Lanie J.A."/>
            <person name="Ng W.-L."/>
            <person name="Kazmierczak K.M."/>
            <person name="Andrzejewski T.M."/>
            <person name="Davidsen T.M."/>
            <person name="Wayne K.J."/>
            <person name="Tettelin H."/>
            <person name="Glass J.I."/>
            <person name="Rusch D."/>
            <person name="Podicherti R."/>
            <person name="Tsui H.-C.T."/>
            <person name="Winkler M.E."/>
        </authorList>
    </citation>
    <scope>NUCLEOTIDE SEQUENCE</scope>
</reference>
<feature type="domain" description="Outer membrane lipoprotein BamD-like" evidence="4">
    <location>
        <begin position="35"/>
        <end position="181"/>
    </location>
</feature>
<evidence type="ECO:0000256" key="3">
    <source>
        <dbReference type="ARBA" id="ARBA00023237"/>
    </source>
</evidence>
<proteinExistence type="predicted"/>
<evidence type="ECO:0000313" key="5">
    <source>
        <dbReference type="EMBL" id="SVA18282.1"/>
    </source>
</evidence>
<dbReference type="InterPro" id="IPR011990">
    <property type="entry name" value="TPR-like_helical_dom_sf"/>
</dbReference>
<dbReference type="InterPro" id="IPR039565">
    <property type="entry name" value="BamD-like"/>
</dbReference>
<sequence length="260" mass="30585">MKKIQFILILGLILSCGEYQKALSSDVIADKFLLGTSLYDEGKFKKANRLFTQIVPQYRGRPQAQKLMYMHAKCFYETKNYYTANYQCERFASSYPDSEKAQEMAFLGAKSYYYLAPIFSKDSKETLTAIEKLQAFINTYPESEYISQANELVFDLDFRLEMKAYDTAFQYNTLTDYQASIKAFDNFILDFPGSKLREKAMYYRFDSSYRFAINSVSWKMQDRIDKAISYYNSFKKYYESSEFVNEADLKLNELNELKII</sequence>
<keyword evidence="2" id="KW-0472">Membrane</keyword>
<dbReference type="InterPro" id="IPR017689">
    <property type="entry name" value="BamD"/>
</dbReference>
<keyword evidence="1" id="KW-0732">Signal</keyword>
<name>A0A381TQE5_9ZZZZ</name>
<dbReference type="Gene3D" id="1.25.40.10">
    <property type="entry name" value="Tetratricopeptide repeat domain"/>
    <property type="match status" value="1"/>
</dbReference>
<dbReference type="PROSITE" id="PS51257">
    <property type="entry name" value="PROKAR_LIPOPROTEIN"/>
    <property type="match status" value="1"/>
</dbReference>
<evidence type="ECO:0000259" key="4">
    <source>
        <dbReference type="Pfam" id="PF13525"/>
    </source>
</evidence>
<dbReference type="NCBIfam" id="TIGR03302">
    <property type="entry name" value="OM_YfiO"/>
    <property type="match status" value="1"/>
</dbReference>
<evidence type="ECO:0000256" key="1">
    <source>
        <dbReference type="ARBA" id="ARBA00022729"/>
    </source>
</evidence>